<evidence type="ECO:0000256" key="4">
    <source>
        <dbReference type="ARBA" id="ARBA00022475"/>
    </source>
</evidence>
<reference evidence="13 14" key="1">
    <citation type="submission" date="2018-10" db="EMBL/GenBank/DDBJ databases">
        <title>Genomic Encyclopedia of Type Strains, Phase IV (KMG-IV): sequencing the most valuable type-strain genomes for metagenomic binning, comparative biology and taxonomic classification.</title>
        <authorList>
            <person name="Goeker M."/>
        </authorList>
    </citation>
    <scope>NUCLEOTIDE SEQUENCE [LARGE SCALE GENOMIC DNA]</scope>
    <source>
        <strain evidence="13 14">DSM 25080</strain>
    </source>
</reference>
<gene>
    <name evidence="13" type="ORF">DFR27_2416</name>
</gene>
<feature type="domain" description="AprE-like long alpha-helical hairpin" evidence="11">
    <location>
        <begin position="97"/>
        <end position="273"/>
    </location>
</feature>
<accession>A0A3M0A1I0</accession>
<evidence type="ECO:0000256" key="9">
    <source>
        <dbReference type="RuleBase" id="RU365093"/>
    </source>
</evidence>
<dbReference type="SUPFAM" id="SSF111369">
    <property type="entry name" value="HlyD-like secretion proteins"/>
    <property type="match status" value="1"/>
</dbReference>
<evidence type="ECO:0000313" key="13">
    <source>
        <dbReference type="EMBL" id="RMA78477.1"/>
    </source>
</evidence>
<dbReference type="PRINTS" id="PR01490">
    <property type="entry name" value="RTXTOXIND"/>
</dbReference>
<evidence type="ECO:0000256" key="2">
    <source>
        <dbReference type="ARBA" id="ARBA00009477"/>
    </source>
</evidence>
<dbReference type="GO" id="GO:0005886">
    <property type="term" value="C:plasma membrane"/>
    <property type="evidence" value="ECO:0007669"/>
    <property type="project" value="UniProtKB-SubCell"/>
</dbReference>
<dbReference type="OrthoDB" id="9775513at2"/>
<keyword evidence="5 9" id="KW-0997">Cell inner membrane</keyword>
<keyword evidence="3 9" id="KW-0813">Transport</keyword>
<keyword evidence="4 9" id="KW-1003">Cell membrane</keyword>
<dbReference type="Gene3D" id="2.40.30.170">
    <property type="match status" value="1"/>
</dbReference>
<dbReference type="InterPro" id="IPR058781">
    <property type="entry name" value="HH_AprE-like"/>
</dbReference>
<name>A0A3M0A1I0_9GAMM</name>
<dbReference type="AlphaFoldDB" id="A0A3M0A1I0"/>
<dbReference type="GO" id="GO:0015031">
    <property type="term" value="P:protein transport"/>
    <property type="evidence" value="ECO:0007669"/>
    <property type="project" value="InterPro"/>
</dbReference>
<dbReference type="InterPro" id="IPR058982">
    <property type="entry name" value="Beta-barrel_AprE"/>
</dbReference>
<dbReference type="Pfam" id="PF25994">
    <property type="entry name" value="HH_AprE"/>
    <property type="match status" value="1"/>
</dbReference>
<feature type="domain" description="AprE-like beta-barrel" evidence="12">
    <location>
        <begin position="322"/>
        <end position="408"/>
    </location>
</feature>
<evidence type="ECO:0000256" key="5">
    <source>
        <dbReference type="ARBA" id="ARBA00022519"/>
    </source>
</evidence>
<keyword evidence="8 9" id="KW-0472">Membrane</keyword>
<evidence type="ECO:0000256" key="8">
    <source>
        <dbReference type="ARBA" id="ARBA00023136"/>
    </source>
</evidence>
<keyword evidence="6 9" id="KW-0812">Transmembrane</keyword>
<feature type="transmembrane region" description="Helical" evidence="9">
    <location>
        <begin position="18"/>
        <end position="39"/>
    </location>
</feature>
<dbReference type="InterPro" id="IPR010129">
    <property type="entry name" value="T1SS_HlyD"/>
</dbReference>
<evidence type="ECO:0000256" key="10">
    <source>
        <dbReference type="SAM" id="Coils"/>
    </source>
</evidence>
<comment type="caution">
    <text evidence="13">The sequence shown here is derived from an EMBL/GenBank/DDBJ whole genome shotgun (WGS) entry which is preliminary data.</text>
</comment>
<keyword evidence="7 9" id="KW-1133">Transmembrane helix</keyword>
<keyword evidence="14" id="KW-1185">Reference proteome</keyword>
<comment type="similarity">
    <text evidence="2 9">Belongs to the membrane fusion protein (MFP) (TC 8.A.1) family.</text>
</comment>
<evidence type="ECO:0000256" key="3">
    <source>
        <dbReference type="ARBA" id="ARBA00022448"/>
    </source>
</evidence>
<dbReference type="RefSeq" id="WP_121877715.1">
    <property type="nucleotide sequence ID" value="NZ_REFJ01000006.1"/>
</dbReference>
<sequence>MNNSIYGDTVESSMTRKLLATSTWTIFSCVALFAIWAIFTDVDEIAKAPGSVIPEGDRQVIQSDTGGKIAQIYVREGQMVSEGDILVEFDATFENTALDELTAQQAALALTVERLSALIEERDPNFEDFQQRYPALVVQQRNQMASEQQTFESQKRSLVTQRAESEAELNGLKTSLPSLQAQLASTQQELDIMNEAATVGNVSRLQVLQQQEKLSSVDNQIKQAQSQQEVLERRLATIDAQIDQQWSEAVLNYNTQRSQAATDLAALGARVRSGEERVFETVIRSPLHGLVQTIPTTLNGAVIAPGGTIAEIVPIDGKAKFKARLSPRDIGFVSVGQHARVKVDAFDYSRFGALNGEVSLISPTTSQDERGQVYYEVEIEVEQTYFGNDPSSFVILPGMTGEVDIATGEKTVFQYLWKPIYTNVSRAFGER</sequence>
<dbReference type="PANTHER" id="PTHR30386:SF26">
    <property type="entry name" value="TRANSPORT PROTEIN COMB"/>
    <property type="match status" value="1"/>
</dbReference>
<evidence type="ECO:0000256" key="6">
    <source>
        <dbReference type="ARBA" id="ARBA00022692"/>
    </source>
</evidence>
<dbReference type="NCBIfam" id="TIGR01843">
    <property type="entry name" value="type_I_hlyD"/>
    <property type="match status" value="1"/>
</dbReference>
<evidence type="ECO:0000259" key="11">
    <source>
        <dbReference type="Pfam" id="PF25994"/>
    </source>
</evidence>
<evidence type="ECO:0000313" key="14">
    <source>
        <dbReference type="Proteomes" id="UP000267187"/>
    </source>
</evidence>
<evidence type="ECO:0000256" key="1">
    <source>
        <dbReference type="ARBA" id="ARBA00004377"/>
    </source>
</evidence>
<dbReference type="Pfam" id="PF26002">
    <property type="entry name" value="Beta-barrel_AprE"/>
    <property type="match status" value="1"/>
</dbReference>
<dbReference type="PANTHER" id="PTHR30386">
    <property type="entry name" value="MEMBRANE FUSION SUBUNIT OF EMRAB-TOLC MULTIDRUG EFFLUX PUMP"/>
    <property type="match status" value="1"/>
</dbReference>
<feature type="coiled-coil region" evidence="10">
    <location>
        <begin position="169"/>
        <end position="241"/>
    </location>
</feature>
<organism evidence="13 14">
    <name type="scientific">Umboniibacter marinipuniceus</name>
    <dbReference type="NCBI Taxonomy" id="569599"/>
    <lineage>
        <taxon>Bacteria</taxon>
        <taxon>Pseudomonadati</taxon>
        <taxon>Pseudomonadota</taxon>
        <taxon>Gammaproteobacteria</taxon>
        <taxon>Cellvibrionales</taxon>
        <taxon>Cellvibrionaceae</taxon>
        <taxon>Umboniibacter</taxon>
    </lineage>
</organism>
<dbReference type="Gene3D" id="2.40.50.100">
    <property type="match status" value="1"/>
</dbReference>
<evidence type="ECO:0000259" key="12">
    <source>
        <dbReference type="Pfam" id="PF26002"/>
    </source>
</evidence>
<dbReference type="InterPro" id="IPR050739">
    <property type="entry name" value="MFP"/>
</dbReference>
<keyword evidence="10" id="KW-0175">Coiled coil</keyword>
<evidence type="ECO:0000256" key="7">
    <source>
        <dbReference type="ARBA" id="ARBA00022989"/>
    </source>
</evidence>
<comment type="subcellular location">
    <subcellularLocation>
        <location evidence="1 9">Cell inner membrane</location>
        <topology evidence="1 9">Single-pass membrane protein</topology>
    </subcellularLocation>
</comment>
<proteinExistence type="inferred from homology"/>
<protein>
    <recommendedName>
        <fullName evidence="9">Membrane fusion protein (MFP) family protein</fullName>
    </recommendedName>
</protein>
<dbReference type="Proteomes" id="UP000267187">
    <property type="component" value="Unassembled WGS sequence"/>
</dbReference>
<dbReference type="EMBL" id="REFJ01000006">
    <property type="protein sequence ID" value="RMA78477.1"/>
    <property type="molecule type" value="Genomic_DNA"/>
</dbReference>